<reference evidence="2 3" key="1">
    <citation type="submission" date="2019-05" db="EMBL/GenBank/DDBJ databases">
        <title>Emergence of the Ug99 lineage of the wheat stem rust pathogen through somatic hybridization.</title>
        <authorList>
            <person name="Li F."/>
            <person name="Upadhyaya N.M."/>
            <person name="Sperschneider J."/>
            <person name="Matny O."/>
            <person name="Nguyen-Phuc H."/>
            <person name="Mago R."/>
            <person name="Raley C."/>
            <person name="Miller M.E."/>
            <person name="Silverstein K.A.T."/>
            <person name="Henningsen E."/>
            <person name="Hirsch C.D."/>
            <person name="Visser B."/>
            <person name="Pretorius Z.A."/>
            <person name="Steffenson B.J."/>
            <person name="Schwessinger B."/>
            <person name="Dodds P.N."/>
            <person name="Figueroa M."/>
        </authorList>
    </citation>
    <scope>NUCLEOTIDE SEQUENCE [LARGE SCALE GENOMIC DNA]</scope>
    <source>
        <strain evidence="2">21-0</strain>
    </source>
</reference>
<feature type="region of interest" description="Disordered" evidence="1">
    <location>
        <begin position="56"/>
        <end position="354"/>
    </location>
</feature>
<name>A0A5B0LWZ8_PUCGR</name>
<feature type="compositionally biased region" description="Polar residues" evidence="1">
    <location>
        <begin position="177"/>
        <end position="187"/>
    </location>
</feature>
<dbReference type="Proteomes" id="UP000324748">
    <property type="component" value="Unassembled WGS sequence"/>
</dbReference>
<feature type="compositionally biased region" description="Polar residues" evidence="1">
    <location>
        <begin position="247"/>
        <end position="273"/>
    </location>
</feature>
<feature type="compositionally biased region" description="Polar residues" evidence="1">
    <location>
        <begin position="208"/>
        <end position="234"/>
    </location>
</feature>
<comment type="caution">
    <text evidence="2">The sequence shown here is derived from an EMBL/GenBank/DDBJ whole genome shotgun (WGS) entry which is preliminary data.</text>
</comment>
<dbReference type="EMBL" id="VSWC01000183">
    <property type="protein sequence ID" value="KAA1069377.1"/>
    <property type="molecule type" value="Genomic_DNA"/>
</dbReference>
<feature type="compositionally biased region" description="Acidic residues" evidence="1">
    <location>
        <begin position="160"/>
        <end position="173"/>
    </location>
</feature>
<sequence length="354" mass="38094">MSSRWRERKATLVSSAELQARRKALLAPVQRYRRGWVQLRADSAYKVLKWVPRDMVPGTTSSVGQLEGFFEEADEIDASTDEEEEEEEGDEREGDESEVDVVGSGRGRSTGEAEETNEPSSARSHKGLKMERKTSKAVEDTERVGGQLAGLETGQIAEQIEIDEDDEEEEELGDQTAVDQEPQSQTFPMDEDEDEDGREQAVMIAPYSSHSEPAPLSTTSSILPPGQQTSTNDLSADHIPGLRITAELTQPSYTSSTDQQPLLGATPNTSQPIPSIVYPTQAPELSLEETDQGLSAPLSNTSGAQSDLVQPEQVSAEDPGHMIDSNGPEIGAPTIDVSGAVSGPEDPSPAASMA</sequence>
<evidence type="ECO:0000256" key="1">
    <source>
        <dbReference type="SAM" id="MobiDB-lite"/>
    </source>
</evidence>
<protein>
    <submittedName>
        <fullName evidence="2">Uncharacterized protein</fullName>
    </submittedName>
</protein>
<feature type="compositionally biased region" description="Polar residues" evidence="1">
    <location>
        <begin position="297"/>
        <end position="308"/>
    </location>
</feature>
<evidence type="ECO:0000313" key="2">
    <source>
        <dbReference type="EMBL" id="KAA1069377.1"/>
    </source>
</evidence>
<feature type="compositionally biased region" description="Basic and acidic residues" evidence="1">
    <location>
        <begin position="128"/>
        <end position="143"/>
    </location>
</feature>
<gene>
    <name evidence="2" type="ORF">PGT21_022697</name>
</gene>
<proteinExistence type="predicted"/>
<feature type="compositionally biased region" description="Acidic residues" evidence="1">
    <location>
        <begin position="69"/>
        <end position="99"/>
    </location>
</feature>
<accession>A0A5B0LWZ8</accession>
<dbReference type="AlphaFoldDB" id="A0A5B0LWZ8"/>
<organism evidence="2 3">
    <name type="scientific">Puccinia graminis f. sp. tritici</name>
    <dbReference type="NCBI Taxonomy" id="56615"/>
    <lineage>
        <taxon>Eukaryota</taxon>
        <taxon>Fungi</taxon>
        <taxon>Dikarya</taxon>
        <taxon>Basidiomycota</taxon>
        <taxon>Pucciniomycotina</taxon>
        <taxon>Pucciniomycetes</taxon>
        <taxon>Pucciniales</taxon>
        <taxon>Pucciniaceae</taxon>
        <taxon>Puccinia</taxon>
    </lineage>
</organism>
<dbReference type="OMA" id="MTDLAMS"/>
<keyword evidence="3" id="KW-1185">Reference proteome</keyword>
<dbReference type="OrthoDB" id="2507742at2759"/>
<evidence type="ECO:0000313" key="3">
    <source>
        <dbReference type="Proteomes" id="UP000324748"/>
    </source>
</evidence>